<dbReference type="AlphaFoldDB" id="A0A8J5IQ56"/>
<gene>
    <name evidence="1" type="ORF">JG688_00006899</name>
</gene>
<sequence length="111" mass="11641">MARAVEGEQLFAGASAEAGADGAEATSTKRTMSPGYASLRTIYAGLQRPQLVFEKLALSWSCQARSIGCSFIFATYSSMLAGDHEKPSVAIAYTLKLSGKPDKQASDATTA</sequence>
<organism evidence="1 2">
    <name type="scientific">Phytophthora aleatoria</name>
    <dbReference type="NCBI Taxonomy" id="2496075"/>
    <lineage>
        <taxon>Eukaryota</taxon>
        <taxon>Sar</taxon>
        <taxon>Stramenopiles</taxon>
        <taxon>Oomycota</taxon>
        <taxon>Peronosporomycetes</taxon>
        <taxon>Peronosporales</taxon>
        <taxon>Peronosporaceae</taxon>
        <taxon>Phytophthora</taxon>
    </lineage>
</organism>
<dbReference type="EMBL" id="JAENGY010000313">
    <property type="protein sequence ID" value="KAG6966147.1"/>
    <property type="molecule type" value="Genomic_DNA"/>
</dbReference>
<dbReference type="Proteomes" id="UP000709295">
    <property type="component" value="Unassembled WGS sequence"/>
</dbReference>
<evidence type="ECO:0000313" key="1">
    <source>
        <dbReference type="EMBL" id="KAG6966147.1"/>
    </source>
</evidence>
<evidence type="ECO:0000313" key="2">
    <source>
        <dbReference type="Proteomes" id="UP000709295"/>
    </source>
</evidence>
<protein>
    <submittedName>
        <fullName evidence="1">Uncharacterized protein</fullName>
    </submittedName>
</protein>
<name>A0A8J5IQ56_9STRA</name>
<comment type="caution">
    <text evidence="1">The sequence shown here is derived from an EMBL/GenBank/DDBJ whole genome shotgun (WGS) entry which is preliminary data.</text>
</comment>
<keyword evidence="2" id="KW-1185">Reference proteome</keyword>
<proteinExistence type="predicted"/>
<accession>A0A8J5IQ56</accession>
<reference evidence="1" key="1">
    <citation type="submission" date="2021-01" db="EMBL/GenBank/DDBJ databases">
        <title>Phytophthora aleatoria, a newly-described species from Pinus radiata is distinct from Phytophthora cactorum isolates based on comparative genomics.</title>
        <authorList>
            <person name="Mcdougal R."/>
            <person name="Panda P."/>
            <person name="Williams N."/>
            <person name="Studholme D.J."/>
        </authorList>
    </citation>
    <scope>NUCLEOTIDE SEQUENCE</scope>
    <source>
        <strain evidence="1">NZFS 4037</strain>
    </source>
</reference>